<dbReference type="RefSeq" id="WP_310027779.1">
    <property type="nucleotide sequence ID" value="NZ_JAVDVI010000015.1"/>
</dbReference>
<accession>A0ABU1TT58</accession>
<dbReference type="EMBL" id="JAVDVI010000015">
    <property type="protein sequence ID" value="MDR6969064.1"/>
    <property type="molecule type" value="Genomic_DNA"/>
</dbReference>
<dbReference type="InterPro" id="IPR024311">
    <property type="entry name" value="Lipocalin-like"/>
</dbReference>
<gene>
    <name evidence="3" type="ORF">J2X31_003090</name>
</gene>
<dbReference type="Proteomes" id="UP001255185">
    <property type="component" value="Unassembled WGS sequence"/>
</dbReference>
<sequence>MKKIKLFTALLITTLLFSCSSDDNGGSTTSGDLLGKWYNKEYIISGQTFPYDDHEECGKDYIQFNSDGTGASVDVWDCEEDVAPFTYTRSGNTITVTSDGESDTVQITELSSTTLKVKISYDFNEDGTDEEVIEVYTRN</sequence>
<organism evidence="3 4">
    <name type="scientific">Flavobacterium arsenatis</name>
    <dbReference type="NCBI Taxonomy" id="1484332"/>
    <lineage>
        <taxon>Bacteria</taxon>
        <taxon>Pseudomonadati</taxon>
        <taxon>Bacteroidota</taxon>
        <taxon>Flavobacteriia</taxon>
        <taxon>Flavobacteriales</taxon>
        <taxon>Flavobacteriaceae</taxon>
        <taxon>Flavobacterium</taxon>
    </lineage>
</organism>
<name>A0ABU1TT58_9FLAO</name>
<evidence type="ECO:0000313" key="3">
    <source>
        <dbReference type="EMBL" id="MDR6969064.1"/>
    </source>
</evidence>
<feature type="signal peptide" evidence="1">
    <location>
        <begin position="1"/>
        <end position="25"/>
    </location>
</feature>
<keyword evidence="4" id="KW-1185">Reference proteome</keyword>
<reference evidence="3 4" key="1">
    <citation type="submission" date="2023-07" db="EMBL/GenBank/DDBJ databases">
        <title>Sorghum-associated microbial communities from plants grown in Nebraska, USA.</title>
        <authorList>
            <person name="Schachtman D."/>
        </authorList>
    </citation>
    <scope>NUCLEOTIDE SEQUENCE [LARGE SCALE GENOMIC DNA]</scope>
    <source>
        <strain evidence="3 4">3773</strain>
    </source>
</reference>
<keyword evidence="1" id="KW-0732">Signal</keyword>
<dbReference type="PROSITE" id="PS51257">
    <property type="entry name" value="PROKAR_LIPOPROTEIN"/>
    <property type="match status" value="1"/>
</dbReference>
<evidence type="ECO:0000313" key="4">
    <source>
        <dbReference type="Proteomes" id="UP001255185"/>
    </source>
</evidence>
<proteinExistence type="predicted"/>
<protein>
    <recommendedName>
        <fullName evidence="2">Lipocalin-like domain-containing protein</fullName>
    </recommendedName>
</protein>
<feature type="domain" description="Lipocalin-like" evidence="2">
    <location>
        <begin position="33"/>
        <end position="116"/>
    </location>
</feature>
<evidence type="ECO:0000256" key="1">
    <source>
        <dbReference type="SAM" id="SignalP"/>
    </source>
</evidence>
<dbReference type="Pfam" id="PF13648">
    <property type="entry name" value="Lipocalin_4"/>
    <property type="match status" value="1"/>
</dbReference>
<evidence type="ECO:0000259" key="2">
    <source>
        <dbReference type="Pfam" id="PF13648"/>
    </source>
</evidence>
<feature type="chain" id="PRO_5046943465" description="Lipocalin-like domain-containing protein" evidence="1">
    <location>
        <begin position="26"/>
        <end position="139"/>
    </location>
</feature>
<comment type="caution">
    <text evidence="3">The sequence shown here is derived from an EMBL/GenBank/DDBJ whole genome shotgun (WGS) entry which is preliminary data.</text>
</comment>